<evidence type="ECO:0000259" key="2">
    <source>
        <dbReference type="Pfam" id="PF01709"/>
    </source>
</evidence>
<dbReference type="EnsemblMetazoa" id="CJA26662a.1">
    <property type="protein sequence ID" value="CJA26662a.1"/>
    <property type="gene ID" value="WBGene00182234"/>
</dbReference>
<organism evidence="4 5">
    <name type="scientific">Caenorhabditis japonica</name>
    <dbReference type="NCBI Taxonomy" id="281687"/>
    <lineage>
        <taxon>Eukaryota</taxon>
        <taxon>Metazoa</taxon>
        <taxon>Ecdysozoa</taxon>
        <taxon>Nematoda</taxon>
        <taxon>Chromadorea</taxon>
        <taxon>Rhabditida</taxon>
        <taxon>Rhabditina</taxon>
        <taxon>Rhabditomorpha</taxon>
        <taxon>Rhabditoidea</taxon>
        <taxon>Rhabditidae</taxon>
        <taxon>Peloderinae</taxon>
        <taxon>Caenorhabditis</taxon>
    </lineage>
</organism>
<dbReference type="Pfam" id="PF20772">
    <property type="entry name" value="TACO1_YebC_N"/>
    <property type="match status" value="1"/>
</dbReference>
<accession>A0A8R1E8C0</accession>
<dbReference type="PANTHER" id="PTHR12532">
    <property type="entry name" value="TRANSLATIONAL ACTIVATOR OF CYTOCHROME C OXIDASE 1"/>
    <property type="match status" value="1"/>
</dbReference>
<dbReference type="AlphaFoldDB" id="A0A8R1E8C0"/>
<dbReference type="InterPro" id="IPR048300">
    <property type="entry name" value="TACO1_YebC-like_2nd/3rd_dom"/>
</dbReference>
<evidence type="ECO:0000313" key="5">
    <source>
        <dbReference type="Proteomes" id="UP000005237"/>
    </source>
</evidence>
<feature type="domain" description="TACO1/YebC-like N-terminal" evidence="3">
    <location>
        <begin position="32"/>
        <end position="102"/>
    </location>
</feature>
<reference evidence="4" key="2">
    <citation type="submission" date="2022-06" db="UniProtKB">
        <authorList>
            <consortium name="EnsemblMetazoa"/>
        </authorList>
    </citation>
    <scope>IDENTIFICATION</scope>
    <source>
        <strain evidence="4">DF5081</strain>
    </source>
</reference>
<reference evidence="5" key="1">
    <citation type="submission" date="2010-08" db="EMBL/GenBank/DDBJ databases">
        <authorList>
            <consortium name="Caenorhabditis japonica Sequencing Consortium"/>
            <person name="Wilson R.K."/>
        </authorList>
    </citation>
    <scope>NUCLEOTIDE SEQUENCE [LARGE SCALE GENOMIC DNA]</scope>
    <source>
        <strain evidence="5">DF5081</strain>
    </source>
</reference>
<dbReference type="SUPFAM" id="SSF75625">
    <property type="entry name" value="YebC-like"/>
    <property type="match status" value="1"/>
</dbReference>
<dbReference type="InterPro" id="IPR002876">
    <property type="entry name" value="Transcrip_reg_TACO1-like"/>
</dbReference>
<feature type="domain" description="TACO1/YebC-like second and third" evidence="2">
    <location>
        <begin position="107"/>
        <end position="257"/>
    </location>
</feature>
<dbReference type="InterPro" id="IPR017856">
    <property type="entry name" value="Integrase-like_N"/>
</dbReference>
<dbReference type="InterPro" id="IPR029072">
    <property type="entry name" value="YebC-like"/>
</dbReference>
<dbReference type="GO" id="GO:0005739">
    <property type="term" value="C:mitochondrion"/>
    <property type="evidence" value="ECO:0007669"/>
    <property type="project" value="TreeGrafter"/>
</dbReference>
<dbReference type="Pfam" id="PF01709">
    <property type="entry name" value="Transcrip_reg"/>
    <property type="match status" value="1"/>
</dbReference>
<dbReference type="Proteomes" id="UP000005237">
    <property type="component" value="Unassembled WGS sequence"/>
</dbReference>
<proteinExistence type="inferred from homology"/>
<keyword evidence="5" id="KW-1185">Reference proteome</keyword>
<evidence type="ECO:0000313" key="4">
    <source>
        <dbReference type="EnsemblMetazoa" id="CJA26662a.1"/>
    </source>
</evidence>
<dbReference type="InterPro" id="IPR049083">
    <property type="entry name" value="TACO1_YebC_N"/>
</dbReference>
<evidence type="ECO:0000256" key="1">
    <source>
        <dbReference type="ARBA" id="ARBA00008724"/>
    </source>
</evidence>
<comment type="similarity">
    <text evidence="1">Belongs to the TACO1 family.</text>
</comment>
<dbReference type="InterPro" id="IPR026564">
    <property type="entry name" value="Transcrip_reg_TACO1-like_dom3"/>
</dbReference>
<evidence type="ECO:0000259" key="3">
    <source>
        <dbReference type="Pfam" id="PF20772"/>
    </source>
</evidence>
<dbReference type="PANTHER" id="PTHR12532:SF0">
    <property type="entry name" value="TRANSLATIONAL ACTIVATOR OF CYTOCHROME C OXIDASE 1"/>
    <property type="match status" value="1"/>
</dbReference>
<sequence length="279" mass="31644">MIMFRRFGNLGAQVTKYQRNISLTASNCKGHSKWQNIKATKGKNDLIRSKATNYLLRKVKGAVSRGGFDLKLNRELVDVEQEFRAQGLPLDTFKSFLQKLKEKPEIEYTFDIIGPSGIFLIITAESSNKKSLENDLRKYFNKLGGFRLAADGGVRSWFEEKGVTHVSASKAGSEITMEEMEEAALELEVEEVTLFVEDSAKKFELLCESNNLLLVENGLSKQGFSVLSSEIEFRAVHPITLSEADARRLENLYDMLQVRTKLSNKKKVHAFSTHIFYFP</sequence>
<dbReference type="Gene3D" id="1.10.10.200">
    <property type="match status" value="1"/>
</dbReference>
<name>A0A8R1E8C0_CAEJA</name>
<dbReference type="Gene3D" id="3.30.70.980">
    <property type="match status" value="2"/>
</dbReference>
<protein>
    <recommendedName>
        <fullName evidence="6">Translational activator of cytochrome c oxidase 1</fullName>
    </recommendedName>
</protein>
<evidence type="ECO:0008006" key="6">
    <source>
        <dbReference type="Google" id="ProtNLM"/>
    </source>
</evidence>